<dbReference type="Proteomes" id="UP000708148">
    <property type="component" value="Unassembled WGS sequence"/>
</dbReference>
<dbReference type="AlphaFoldDB" id="A0A8S1IL59"/>
<sequence>MAEVGRPDHNPSQSPVRPSQCLLQIVRVVQAPGTQCGVRRAEQASGGTAKAGSRFDHREDREKREMLRRKYEEWHHKEEELRDQNRQQRQRNKEFTTEVHRLQQEMRDKDPLLAPREGDTSERGEVVQLSWEANELRDQISRLELSLRQKDKQLTEEVSRMQQELRQKEADLTGRRA</sequence>
<evidence type="ECO:0000313" key="3">
    <source>
        <dbReference type="Proteomes" id="UP000708148"/>
    </source>
</evidence>
<name>A0A8S1IL59_9CHLO</name>
<reference evidence="2" key="1">
    <citation type="submission" date="2020-12" db="EMBL/GenBank/DDBJ databases">
        <authorList>
            <person name="Iha C."/>
        </authorList>
    </citation>
    <scope>NUCLEOTIDE SEQUENCE</scope>
</reference>
<protein>
    <submittedName>
        <fullName evidence="2">Uncharacterized protein</fullName>
    </submittedName>
</protein>
<evidence type="ECO:0000313" key="2">
    <source>
        <dbReference type="EMBL" id="CAD7695475.1"/>
    </source>
</evidence>
<feature type="region of interest" description="Disordered" evidence="1">
    <location>
        <begin position="158"/>
        <end position="177"/>
    </location>
</feature>
<feature type="region of interest" description="Disordered" evidence="1">
    <location>
        <begin position="34"/>
        <end position="126"/>
    </location>
</feature>
<proteinExistence type="predicted"/>
<organism evidence="2 3">
    <name type="scientific">Ostreobium quekettii</name>
    <dbReference type="NCBI Taxonomy" id="121088"/>
    <lineage>
        <taxon>Eukaryota</taxon>
        <taxon>Viridiplantae</taxon>
        <taxon>Chlorophyta</taxon>
        <taxon>core chlorophytes</taxon>
        <taxon>Ulvophyceae</taxon>
        <taxon>TCBD clade</taxon>
        <taxon>Bryopsidales</taxon>
        <taxon>Ostreobineae</taxon>
        <taxon>Ostreobiaceae</taxon>
        <taxon>Ostreobium</taxon>
    </lineage>
</organism>
<accession>A0A8S1IL59</accession>
<comment type="caution">
    <text evidence="2">The sequence shown here is derived from an EMBL/GenBank/DDBJ whole genome shotgun (WGS) entry which is preliminary data.</text>
</comment>
<feature type="compositionally biased region" description="Basic and acidic residues" evidence="1">
    <location>
        <begin position="53"/>
        <end position="125"/>
    </location>
</feature>
<dbReference type="EMBL" id="CAJHUC010000350">
    <property type="protein sequence ID" value="CAD7695475.1"/>
    <property type="molecule type" value="Genomic_DNA"/>
</dbReference>
<keyword evidence="3" id="KW-1185">Reference proteome</keyword>
<evidence type="ECO:0000256" key="1">
    <source>
        <dbReference type="SAM" id="MobiDB-lite"/>
    </source>
</evidence>
<gene>
    <name evidence="2" type="ORF">OSTQU699_LOCUS836</name>
</gene>